<accession>A0A0C9Y4M8</accession>
<proteinExistence type="predicted"/>
<evidence type="ECO:0000313" key="1">
    <source>
        <dbReference type="EMBL" id="KIK03023.1"/>
    </source>
</evidence>
<dbReference type="EMBL" id="KN838585">
    <property type="protein sequence ID" value="KIK03023.1"/>
    <property type="molecule type" value="Genomic_DNA"/>
</dbReference>
<name>A0A0C9Y4M8_9AGAR</name>
<organism evidence="1 2">
    <name type="scientific">Laccaria amethystina LaAM-08-1</name>
    <dbReference type="NCBI Taxonomy" id="1095629"/>
    <lineage>
        <taxon>Eukaryota</taxon>
        <taxon>Fungi</taxon>
        <taxon>Dikarya</taxon>
        <taxon>Basidiomycota</taxon>
        <taxon>Agaricomycotina</taxon>
        <taxon>Agaricomycetes</taxon>
        <taxon>Agaricomycetidae</taxon>
        <taxon>Agaricales</taxon>
        <taxon>Agaricineae</taxon>
        <taxon>Hydnangiaceae</taxon>
        <taxon>Laccaria</taxon>
    </lineage>
</organism>
<dbReference type="AlphaFoldDB" id="A0A0C9Y4M8"/>
<reference evidence="2" key="2">
    <citation type="submission" date="2015-01" db="EMBL/GenBank/DDBJ databases">
        <title>Evolutionary Origins and Diversification of the Mycorrhizal Mutualists.</title>
        <authorList>
            <consortium name="DOE Joint Genome Institute"/>
            <consortium name="Mycorrhizal Genomics Consortium"/>
            <person name="Kohler A."/>
            <person name="Kuo A."/>
            <person name="Nagy L.G."/>
            <person name="Floudas D."/>
            <person name="Copeland A."/>
            <person name="Barry K.W."/>
            <person name="Cichocki N."/>
            <person name="Veneault-Fourrey C."/>
            <person name="LaButti K."/>
            <person name="Lindquist E.A."/>
            <person name="Lipzen A."/>
            <person name="Lundell T."/>
            <person name="Morin E."/>
            <person name="Murat C."/>
            <person name="Riley R."/>
            <person name="Ohm R."/>
            <person name="Sun H."/>
            <person name="Tunlid A."/>
            <person name="Henrissat B."/>
            <person name="Grigoriev I.V."/>
            <person name="Hibbett D.S."/>
            <person name="Martin F."/>
        </authorList>
    </citation>
    <scope>NUCLEOTIDE SEQUENCE [LARGE SCALE GENOMIC DNA]</scope>
    <source>
        <strain evidence="2">LaAM-08-1</strain>
    </source>
</reference>
<sequence length="66" mass="7240">MQQGTVETFYPLHHPRLCSNATEVLNGPTYYGANIAEVNTPLCLSGLFRESNDEEIGCWGSGISSY</sequence>
<evidence type="ECO:0000313" key="2">
    <source>
        <dbReference type="Proteomes" id="UP000054477"/>
    </source>
</evidence>
<dbReference type="Proteomes" id="UP000054477">
    <property type="component" value="Unassembled WGS sequence"/>
</dbReference>
<reference evidence="1 2" key="1">
    <citation type="submission" date="2014-04" db="EMBL/GenBank/DDBJ databases">
        <authorList>
            <consortium name="DOE Joint Genome Institute"/>
            <person name="Kuo A."/>
            <person name="Kohler A."/>
            <person name="Nagy L.G."/>
            <person name="Floudas D."/>
            <person name="Copeland A."/>
            <person name="Barry K.W."/>
            <person name="Cichocki N."/>
            <person name="Veneault-Fourrey C."/>
            <person name="LaButti K."/>
            <person name="Lindquist E.A."/>
            <person name="Lipzen A."/>
            <person name="Lundell T."/>
            <person name="Morin E."/>
            <person name="Murat C."/>
            <person name="Sun H."/>
            <person name="Tunlid A."/>
            <person name="Henrissat B."/>
            <person name="Grigoriev I.V."/>
            <person name="Hibbett D.S."/>
            <person name="Martin F."/>
            <person name="Nordberg H.P."/>
            <person name="Cantor M.N."/>
            <person name="Hua S.X."/>
        </authorList>
    </citation>
    <scope>NUCLEOTIDE SEQUENCE [LARGE SCALE GENOMIC DNA]</scope>
    <source>
        <strain evidence="1 2">LaAM-08-1</strain>
    </source>
</reference>
<keyword evidence="2" id="KW-1185">Reference proteome</keyword>
<protein>
    <submittedName>
        <fullName evidence="1">Uncharacterized protein</fullName>
    </submittedName>
</protein>
<gene>
    <name evidence="1" type="ORF">K443DRAFT_504179</name>
</gene>
<dbReference type="HOGENOM" id="CLU_2831576_0_0_1"/>